<feature type="transmembrane region" description="Helical" evidence="12">
    <location>
        <begin position="62"/>
        <end position="87"/>
    </location>
</feature>
<dbReference type="EC" id="7.2.2.21" evidence="10"/>
<keyword evidence="8" id="KW-0813">Transport</keyword>
<dbReference type="NCBIfam" id="TIGR01494">
    <property type="entry name" value="ATPase_P-type"/>
    <property type="match status" value="1"/>
</dbReference>
<dbReference type="PROSITE" id="PS00154">
    <property type="entry name" value="ATPASE_E1_E2"/>
    <property type="match status" value="1"/>
</dbReference>
<keyword evidence="3" id="KW-0104">Cadmium</keyword>
<dbReference type="GO" id="GO:0005524">
    <property type="term" value="F:ATP binding"/>
    <property type="evidence" value="ECO:0007669"/>
    <property type="project" value="UniProtKB-UniRule"/>
</dbReference>
<keyword evidence="9 12" id="KW-0472">Membrane</keyword>
<dbReference type="SFLD" id="SFLDG00002">
    <property type="entry name" value="C1.7:_P-type_atpase_like"/>
    <property type="match status" value="1"/>
</dbReference>
<dbReference type="SUPFAM" id="SSF56784">
    <property type="entry name" value="HAD-like"/>
    <property type="match status" value="1"/>
</dbReference>
<dbReference type="GO" id="GO:0016887">
    <property type="term" value="F:ATP hydrolysis activity"/>
    <property type="evidence" value="ECO:0007669"/>
    <property type="project" value="InterPro"/>
</dbReference>
<keyword evidence="15" id="KW-1185">Reference proteome</keyword>
<evidence type="ECO:0000256" key="6">
    <source>
        <dbReference type="ARBA" id="ARBA00022967"/>
    </source>
</evidence>
<keyword evidence="7 12" id="KW-1133">Transmembrane helix</keyword>
<evidence type="ECO:0000256" key="9">
    <source>
        <dbReference type="ARBA" id="ARBA00023136"/>
    </source>
</evidence>
<keyword evidence="5 12" id="KW-0479">Metal-binding</keyword>
<organism evidence="14 15">
    <name type="scientific">Secundilactobacillus malefermentans</name>
    <dbReference type="NCBI Taxonomy" id="176292"/>
    <lineage>
        <taxon>Bacteria</taxon>
        <taxon>Bacillati</taxon>
        <taxon>Bacillota</taxon>
        <taxon>Bacilli</taxon>
        <taxon>Lactobacillales</taxon>
        <taxon>Lactobacillaceae</taxon>
        <taxon>Secundilactobacillus</taxon>
    </lineage>
</organism>
<dbReference type="InterPro" id="IPR001757">
    <property type="entry name" value="P_typ_ATPase"/>
</dbReference>
<feature type="transmembrane region" description="Helical" evidence="12">
    <location>
        <begin position="227"/>
        <end position="246"/>
    </location>
</feature>
<dbReference type="SFLD" id="SFLDS00003">
    <property type="entry name" value="Haloacid_Dehalogenase"/>
    <property type="match status" value="1"/>
</dbReference>
<feature type="transmembrane region" description="Helical" evidence="12">
    <location>
        <begin position="252"/>
        <end position="273"/>
    </location>
</feature>
<dbReference type="InterPro" id="IPR044492">
    <property type="entry name" value="P_typ_ATPase_HD_dom"/>
</dbReference>
<evidence type="ECO:0000256" key="2">
    <source>
        <dbReference type="ARBA" id="ARBA00006024"/>
    </source>
</evidence>
<comment type="catalytic activity">
    <reaction evidence="11">
        <text>Cd(2+)(in) + ATP + H2O = Cd(2+)(out) + ADP + phosphate + H(+)</text>
        <dbReference type="Rhea" id="RHEA:12132"/>
        <dbReference type="ChEBI" id="CHEBI:15377"/>
        <dbReference type="ChEBI" id="CHEBI:15378"/>
        <dbReference type="ChEBI" id="CHEBI:30616"/>
        <dbReference type="ChEBI" id="CHEBI:43474"/>
        <dbReference type="ChEBI" id="CHEBI:48775"/>
        <dbReference type="ChEBI" id="CHEBI:456216"/>
        <dbReference type="EC" id="7.2.2.21"/>
    </reaction>
</comment>
<dbReference type="Pfam" id="PF00702">
    <property type="entry name" value="Hydrolase"/>
    <property type="match status" value="1"/>
</dbReference>
<evidence type="ECO:0000256" key="11">
    <source>
        <dbReference type="ARBA" id="ARBA00049338"/>
    </source>
</evidence>
<dbReference type="InterPro" id="IPR018303">
    <property type="entry name" value="ATPase_P-typ_P_site"/>
</dbReference>
<dbReference type="InterPro" id="IPR023298">
    <property type="entry name" value="ATPase_P-typ_TM_dom_sf"/>
</dbReference>
<keyword evidence="12" id="KW-1003">Cell membrane</keyword>
<dbReference type="PRINTS" id="PR00119">
    <property type="entry name" value="CATATPASE"/>
</dbReference>
<dbReference type="AlphaFoldDB" id="A0A4V3A3U0"/>
<dbReference type="Gene3D" id="3.40.50.1000">
    <property type="entry name" value="HAD superfamily/HAD-like"/>
    <property type="match status" value="1"/>
</dbReference>
<evidence type="ECO:0000256" key="12">
    <source>
        <dbReference type="RuleBase" id="RU362081"/>
    </source>
</evidence>
<comment type="subcellular location">
    <subcellularLocation>
        <location evidence="1">Cell membrane</location>
        <topology evidence="1">Multi-pass membrane protein</topology>
    </subcellularLocation>
</comment>
<dbReference type="SUPFAM" id="SSF81665">
    <property type="entry name" value="Calcium ATPase, transmembrane domain M"/>
    <property type="match status" value="1"/>
</dbReference>
<comment type="similarity">
    <text evidence="2 12">Belongs to the cation transport ATPase (P-type) (TC 3.A.3) family. Type IB subfamily.</text>
</comment>
<keyword evidence="8" id="KW-0406">Ion transport</keyword>
<proteinExistence type="inferred from homology"/>
<reference evidence="14 15" key="1">
    <citation type="journal article" date="2019" name="Appl. Microbiol. Biotechnol.">
        <title>Uncovering carbohydrate metabolism through a genotype-phenotype association study of 56 lactic acid bacteria genomes.</title>
        <authorList>
            <person name="Buron-Moles G."/>
            <person name="Chailyan A."/>
            <person name="Dolejs I."/>
            <person name="Forster J."/>
            <person name="Miks M.H."/>
        </authorList>
    </citation>
    <scope>NUCLEOTIDE SEQUENCE [LARGE SCALE GENOMIC DNA]</scope>
    <source>
        <strain evidence="14 15">ATCC 49373</strain>
    </source>
</reference>
<dbReference type="NCBIfam" id="TIGR01512">
    <property type="entry name" value="ATPase-IB2_Cd"/>
    <property type="match status" value="1"/>
</dbReference>
<dbReference type="SUPFAM" id="SSF81653">
    <property type="entry name" value="Calcium ATPase, transduction domain A"/>
    <property type="match status" value="1"/>
</dbReference>
<evidence type="ECO:0000256" key="7">
    <source>
        <dbReference type="ARBA" id="ARBA00022989"/>
    </source>
</evidence>
<keyword evidence="12" id="KW-0547">Nucleotide-binding</keyword>
<sequence>MSHGFKLGMTLVAGVVALILEFGMHDALFAQILVTVIGAFVALTMLIEMIRTLRSGKYGVDMLAIMAIVATLAVGEYWAGLMVLVMLTGGDTLEDYASHKAGQELKSLLDNSPQKAHLVKNGRTTDILANEVKVDDYILVKPGEQVPVDSRVIKGTATMDESSLTGESRPVEKGVGSDIMSGSVNGDQAITLQATSTAANSQYQAIIKLVKQSASQPARFVRMADRYAVPFTIIAVLIAVIAWLISGDPVRLAEVLVVASPCPLILAAPIALVSGMSRTSKNGIIVKTGTTIEKLALAKTIAFDKTGTLTKGKLEVSQIQPSAKFDEQTLLHFAASAEQQSGHVLARSLIDYVSADMLSEASELKEVTAQGIEAMIDGKHVKVGKLKFVTDEPIEKLDKTAIYVSVDGQYAGVITFLDQLRPEAKATISELKELGVEKTVMLTGDQSAIGNSIAADLGLDEVHGDLLPENKVEILREVPSENRPVIMVGDGVNDAPSLTAADVGVAMGEHGATAASESADAVILKDDLHRLARAVKISQDTMRIARNDVLTGIVILVVLMLIAATGIIPALLGAIFQEAVDTITILLALRARSDHDKKSSSD</sequence>
<keyword evidence="6" id="KW-1278">Translocase</keyword>
<dbReference type="GO" id="GO:0008551">
    <property type="term" value="F:P-type cadmium transporter activity"/>
    <property type="evidence" value="ECO:0007669"/>
    <property type="project" value="UniProtKB-EC"/>
</dbReference>
<dbReference type="InterPro" id="IPR027256">
    <property type="entry name" value="P-typ_ATPase_IB"/>
</dbReference>
<feature type="transmembrane region" description="Helical" evidence="12">
    <location>
        <begin position="6"/>
        <end position="23"/>
    </location>
</feature>
<dbReference type="Pfam" id="PF00122">
    <property type="entry name" value="E1-E2_ATPase"/>
    <property type="match status" value="1"/>
</dbReference>
<dbReference type="GO" id="GO:0005886">
    <property type="term" value="C:plasma membrane"/>
    <property type="evidence" value="ECO:0007669"/>
    <property type="project" value="UniProtKB-SubCell"/>
</dbReference>
<dbReference type="InterPro" id="IPR008250">
    <property type="entry name" value="ATPase_P-typ_transduc_dom_A_sf"/>
</dbReference>
<dbReference type="RefSeq" id="WP_010619326.1">
    <property type="nucleotide sequence ID" value="NZ_PUFO01000060.1"/>
</dbReference>
<name>A0A4V3A3U0_9LACO</name>
<evidence type="ECO:0000256" key="1">
    <source>
        <dbReference type="ARBA" id="ARBA00004651"/>
    </source>
</evidence>
<accession>A0A4V3A3U0</accession>
<dbReference type="PANTHER" id="PTHR48085:SF5">
    <property type="entry name" value="CADMIUM_ZINC-TRANSPORTING ATPASE HMA4-RELATED"/>
    <property type="match status" value="1"/>
</dbReference>
<comment type="caution">
    <text evidence="14">The sequence shown here is derived from an EMBL/GenBank/DDBJ whole genome shotgun (WGS) entry which is preliminary data.</text>
</comment>
<dbReference type="InterPro" id="IPR023299">
    <property type="entry name" value="ATPase_P-typ_cyto_dom_N"/>
</dbReference>
<feature type="transmembrane region" description="Helical" evidence="12">
    <location>
        <begin position="28"/>
        <end position="50"/>
    </location>
</feature>
<dbReference type="InterPro" id="IPR051014">
    <property type="entry name" value="Cation_Transport_ATPase_IB"/>
</dbReference>
<keyword evidence="12" id="KW-0067">ATP-binding</keyword>
<feature type="domain" description="P-type ATPase A" evidence="13">
    <location>
        <begin position="112"/>
        <end position="211"/>
    </location>
</feature>
<dbReference type="CDD" id="cd07544">
    <property type="entry name" value="P-type_ATPase_HM"/>
    <property type="match status" value="1"/>
</dbReference>
<evidence type="ECO:0000256" key="10">
    <source>
        <dbReference type="ARBA" id="ARBA00039103"/>
    </source>
</evidence>
<dbReference type="STRING" id="1122149.FD44_GL001039"/>
<keyword evidence="4 12" id="KW-0812">Transmembrane</keyword>
<evidence type="ECO:0000259" key="13">
    <source>
        <dbReference type="Pfam" id="PF00122"/>
    </source>
</evidence>
<evidence type="ECO:0000313" key="15">
    <source>
        <dbReference type="Proteomes" id="UP000294854"/>
    </source>
</evidence>
<dbReference type="Proteomes" id="UP000294854">
    <property type="component" value="Unassembled WGS sequence"/>
</dbReference>
<evidence type="ECO:0000313" key="14">
    <source>
        <dbReference type="EMBL" id="TDG76631.1"/>
    </source>
</evidence>
<dbReference type="EMBL" id="PUFO01000060">
    <property type="protein sequence ID" value="TDG76631.1"/>
    <property type="molecule type" value="Genomic_DNA"/>
</dbReference>
<evidence type="ECO:0000256" key="3">
    <source>
        <dbReference type="ARBA" id="ARBA00022539"/>
    </source>
</evidence>
<evidence type="ECO:0000256" key="5">
    <source>
        <dbReference type="ARBA" id="ARBA00022723"/>
    </source>
</evidence>
<dbReference type="Gene3D" id="3.40.1110.10">
    <property type="entry name" value="Calcium-transporting ATPase, cytoplasmic domain N"/>
    <property type="match status" value="1"/>
</dbReference>
<protein>
    <recommendedName>
        <fullName evidence="10">Cd(2+)-exporting ATPase</fullName>
        <ecNumber evidence="10">7.2.2.21</ecNumber>
    </recommendedName>
</protein>
<dbReference type="InterPro" id="IPR023214">
    <property type="entry name" value="HAD_sf"/>
</dbReference>
<dbReference type="Gene3D" id="2.70.150.10">
    <property type="entry name" value="Calcium-transporting ATPase, cytoplasmic transduction domain A"/>
    <property type="match status" value="1"/>
</dbReference>
<dbReference type="NCBIfam" id="TIGR01525">
    <property type="entry name" value="ATPase-IB_hvy"/>
    <property type="match status" value="1"/>
</dbReference>
<dbReference type="InterPro" id="IPR036412">
    <property type="entry name" value="HAD-like_sf"/>
</dbReference>
<dbReference type="FunFam" id="2.70.150.10:FF:000002">
    <property type="entry name" value="Copper-transporting ATPase 1, putative"/>
    <property type="match status" value="1"/>
</dbReference>
<dbReference type="InterPro" id="IPR059000">
    <property type="entry name" value="ATPase_P-type_domA"/>
</dbReference>
<dbReference type="OrthoDB" id="9813266at2"/>
<dbReference type="PRINTS" id="PR00120">
    <property type="entry name" value="HATPASE"/>
</dbReference>
<gene>
    <name evidence="14" type="ORF">C5L31_000184</name>
</gene>
<feature type="transmembrane region" description="Helical" evidence="12">
    <location>
        <begin position="549"/>
        <end position="576"/>
    </location>
</feature>
<dbReference type="GO" id="GO:0046872">
    <property type="term" value="F:metal ion binding"/>
    <property type="evidence" value="ECO:0007669"/>
    <property type="project" value="UniProtKB-KW"/>
</dbReference>
<dbReference type="PANTHER" id="PTHR48085">
    <property type="entry name" value="CADMIUM/ZINC-TRANSPORTING ATPASE HMA2-RELATED"/>
    <property type="match status" value="1"/>
</dbReference>
<evidence type="ECO:0000256" key="8">
    <source>
        <dbReference type="ARBA" id="ARBA00023065"/>
    </source>
</evidence>
<dbReference type="SFLD" id="SFLDF00027">
    <property type="entry name" value="p-type_atpase"/>
    <property type="match status" value="1"/>
</dbReference>
<evidence type="ECO:0000256" key="4">
    <source>
        <dbReference type="ARBA" id="ARBA00022692"/>
    </source>
</evidence>